<gene>
    <name evidence="2" type="ORF">SAMN05660350_03700</name>
</gene>
<dbReference type="RefSeq" id="WP_175561413.1">
    <property type="nucleotide sequence ID" value="NZ_FRDM01000025.1"/>
</dbReference>
<evidence type="ECO:0000256" key="1">
    <source>
        <dbReference type="SAM" id="MobiDB-lite"/>
    </source>
</evidence>
<organism evidence="2 3">
    <name type="scientific">Geodermatophilus obscurus</name>
    <dbReference type="NCBI Taxonomy" id="1861"/>
    <lineage>
        <taxon>Bacteria</taxon>
        <taxon>Bacillati</taxon>
        <taxon>Actinomycetota</taxon>
        <taxon>Actinomycetes</taxon>
        <taxon>Geodermatophilales</taxon>
        <taxon>Geodermatophilaceae</taxon>
        <taxon>Geodermatophilus</taxon>
    </lineage>
</organism>
<feature type="region of interest" description="Disordered" evidence="1">
    <location>
        <begin position="33"/>
        <end position="53"/>
    </location>
</feature>
<evidence type="ECO:0000313" key="3">
    <source>
        <dbReference type="Proteomes" id="UP000184428"/>
    </source>
</evidence>
<accession>A0A1M7UQ40</accession>
<dbReference type="Proteomes" id="UP000184428">
    <property type="component" value="Unassembled WGS sequence"/>
</dbReference>
<reference evidence="2 3" key="1">
    <citation type="submission" date="2016-12" db="EMBL/GenBank/DDBJ databases">
        <authorList>
            <person name="Song W.-J."/>
            <person name="Kurnit D.M."/>
        </authorList>
    </citation>
    <scope>NUCLEOTIDE SEQUENCE [LARGE SCALE GENOMIC DNA]</scope>
    <source>
        <strain evidence="2 3">DSM 43162</strain>
    </source>
</reference>
<evidence type="ECO:0000313" key="2">
    <source>
        <dbReference type="EMBL" id="SHN85069.1"/>
    </source>
</evidence>
<dbReference type="EMBL" id="FRDM01000025">
    <property type="protein sequence ID" value="SHN85069.1"/>
    <property type="molecule type" value="Genomic_DNA"/>
</dbReference>
<proteinExistence type="predicted"/>
<sequence>MGPGPTEALGTVLMIGTVVPSGAVRLLYPTRCRGGGELAATDPGTRRPPGGTP</sequence>
<protein>
    <submittedName>
        <fullName evidence="2">Uncharacterized protein</fullName>
    </submittedName>
</protein>
<name>A0A1M7UQ40_9ACTN</name>
<dbReference type="AlphaFoldDB" id="A0A1M7UQ40"/>